<feature type="domain" description="ComEC/Rec2-related protein" evidence="8">
    <location>
        <begin position="283"/>
        <end position="536"/>
    </location>
</feature>
<comment type="caution">
    <text evidence="9">The sequence shown here is derived from an EMBL/GenBank/DDBJ whole genome shotgun (WGS) entry which is preliminary data.</text>
</comment>
<evidence type="ECO:0000313" key="9">
    <source>
        <dbReference type="EMBL" id="KAA8821264.1"/>
    </source>
</evidence>
<evidence type="ECO:0000256" key="5">
    <source>
        <dbReference type="ARBA" id="ARBA00023136"/>
    </source>
</evidence>
<feature type="transmembrane region" description="Helical" evidence="7">
    <location>
        <begin position="517"/>
        <end position="539"/>
    </location>
</feature>
<keyword evidence="12" id="KW-1185">Reference proteome</keyword>
<evidence type="ECO:0000259" key="8">
    <source>
        <dbReference type="Pfam" id="PF03772"/>
    </source>
</evidence>
<evidence type="ECO:0000256" key="4">
    <source>
        <dbReference type="ARBA" id="ARBA00022989"/>
    </source>
</evidence>
<feature type="region of interest" description="Disordered" evidence="6">
    <location>
        <begin position="550"/>
        <end position="574"/>
    </location>
</feature>
<dbReference type="OrthoDB" id="7177610at2"/>
<evidence type="ECO:0000313" key="12">
    <source>
        <dbReference type="Proteomes" id="UP000374630"/>
    </source>
</evidence>
<evidence type="ECO:0000256" key="7">
    <source>
        <dbReference type="SAM" id="Phobius"/>
    </source>
</evidence>
<accession>A0A5J5DWQ5</accession>
<evidence type="ECO:0000256" key="3">
    <source>
        <dbReference type="ARBA" id="ARBA00022692"/>
    </source>
</evidence>
<dbReference type="GO" id="GO:0005886">
    <property type="term" value="C:plasma membrane"/>
    <property type="evidence" value="ECO:0007669"/>
    <property type="project" value="UniProtKB-SubCell"/>
</dbReference>
<proteinExistence type="predicted"/>
<dbReference type="InterPro" id="IPR052159">
    <property type="entry name" value="Competence_DNA_uptake"/>
</dbReference>
<name>A0A5J5DWQ5_9BIFI</name>
<keyword evidence="3 7" id="KW-0812">Transmembrane</keyword>
<dbReference type="Proteomes" id="UP000345527">
    <property type="component" value="Unassembled WGS sequence"/>
</dbReference>
<keyword evidence="2" id="KW-1003">Cell membrane</keyword>
<feature type="transmembrane region" description="Helical" evidence="7">
    <location>
        <begin position="324"/>
        <end position="341"/>
    </location>
</feature>
<gene>
    <name evidence="9" type="ORF">EM848_10995</name>
    <name evidence="10" type="ORF">EMO90_00585</name>
</gene>
<dbReference type="AlphaFoldDB" id="A0A5J5DWQ5"/>
<comment type="subcellular location">
    <subcellularLocation>
        <location evidence="1">Cell membrane</location>
        <topology evidence="1">Multi-pass membrane protein</topology>
    </subcellularLocation>
</comment>
<dbReference type="PANTHER" id="PTHR30619:SF7">
    <property type="entry name" value="BETA-LACTAMASE DOMAIN PROTEIN"/>
    <property type="match status" value="1"/>
</dbReference>
<evidence type="ECO:0000256" key="2">
    <source>
        <dbReference type="ARBA" id="ARBA00022475"/>
    </source>
</evidence>
<evidence type="ECO:0000313" key="11">
    <source>
        <dbReference type="Proteomes" id="UP000345527"/>
    </source>
</evidence>
<feature type="transmembrane region" description="Helical" evidence="7">
    <location>
        <begin position="347"/>
        <end position="363"/>
    </location>
</feature>
<organism evidence="9 11">
    <name type="scientific">Bifidobacterium vespertilionis</name>
    <dbReference type="NCBI Taxonomy" id="2562524"/>
    <lineage>
        <taxon>Bacteria</taxon>
        <taxon>Bacillati</taxon>
        <taxon>Actinomycetota</taxon>
        <taxon>Actinomycetes</taxon>
        <taxon>Bifidobacteriales</taxon>
        <taxon>Bifidobacteriaceae</taxon>
        <taxon>Bifidobacterium</taxon>
    </lineage>
</organism>
<evidence type="ECO:0000256" key="6">
    <source>
        <dbReference type="SAM" id="MobiDB-lite"/>
    </source>
</evidence>
<reference evidence="11 12" key="1">
    <citation type="journal article" date="2019" name="Syst. Appl. Microbiol.">
        <title>Characterization of Bifidobacterium species in feaces of the Egyptian fruit bat: Description of B. vespertilionis sp. nov. and B. rousetti sp. nov.</title>
        <authorList>
            <person name="Modesto M."/>
            <person name="Satti M."/>
            <person name="Watanabe K."/>
            <person name="Puglisi E."/>
            <person name="Morelli L."/>
            <person name="Huang C.-H."/>
            <person name="Liou J.-S."/>
            <person name="Miyashita M."/>
            <person name="Tamura T."/>
            <person name="Saito S."/>
            <person name="Mori K."/>
            <person name="Huang L."/>
            <person name="Sciavilla P."/>
            <person name="Sandri C."/>
            <person name="Spiezio C."/>
            <person name="Vitali F."/>
            <person name="Cavalieri D."/>
            <person name="Perpetuini G."/>
            <person name="Tofalo R."/>
            <person name="Bonetti A."/>
            <person name="Arita M."/>
            <person name="Mattarelli P."/>
        </authorList>
    </citation>
    <scope>NUCLEOTIDE SEQUENCE [LARGE SCALE GENOMIC DNA]</scope>
    <source>
        <strain evidence="10 12">RST16</strain>
        <strain evidence="9 11">RST8</strain>
    </source>
</reference>
<sequence>MTAVHGIRPADRERGSRDWRLMPVAALVWATALLCSWTGLGRLVGGATWMLWMIWAVGAAVTVALAACAAMVAMGAAREGGHAMPQAIACYAAVAAAAVLAAGCSACLHGWISSSNPVQRIVAASERGAYVGAAVRVSGPAVSSDRRGFDCRTDVVVTALQRDGVLTSSRAQARLYAVGDVCVLEQGGDYWLRGKVERPTFGSADAWLTVSEEVAPSLIRRPSLPLRAVRRMQAAFLHVTDGLDDQGRVLVPGLTIGMLGSEVADPSMRGGSAREPVDPAYAQRLEDAFRVSGIMHLMAVSGGHFALVAVLARRLCGLLRVERPWMPAIVAGSYVPLAALMAPSDSVLRAMAMGFMGALALLIGRRSQGMSMLCVTATGVIIIRPGMASSLGFALSCAAVAGIILWTEPIAGGLSRIMPTALAEAIGVTVAAQIPALPLQALMDPDLPVLGVLANLLTAPVVCLATLAGLLGLAVSWLAPSAGFCCAWVASCGTRVMEAVALWIAESPFAVLPWGKGPAAAIALAGCEAAAMLAVRWAFRRRARRRGAAREDSVCDGPGGDGGAEYRPSPSERVGAWLEETRRMLSTDAA</sequence>
<keyword evidence="5 7" id="KW-0472">Membrane</keyword>
<feature type="transmembrane region" description="Helical" evidence="7">
    <location>
        <begin position="393"/>
        <end position="414"/>
    </location>
</feature>
<keyword evidence="4 7" id="KW-1133">Transmembrane helix</keyword>
<feature type="transmembrane region" description="Helical" evidence="7">
    <location>
        <begin position="421"/>
        <end position="443"/>
    </location>
</feature>
<feature type="transmembrane region" description="Helical" evidence="7">
    <location>
        <begin position="52"/>
        <end position="76"/>
    </location>
</feature>
<dbReference type="NCBIfam" id="TIGR00360">
    <property type="entry name" value="ComEC_N-term"/>
    <property type="match status" value="1"/>
</dbReference>
<feature type="transmembrane region" description="Helical" evidence="7">
    <location>
        <begin position="88"/>
        <end position="112"/>
    </location>
</feature>
<evidence type="ECO:0000313" key="10">
    <source>
        <dbReference type="EMBL" id="KAA8822525.1"/>
    </source>
</evidence>
<dbReference type="Pfam" id="PF03772">
    <property type="entry name" value="Competence"/>
    <property type="match status" value="1"/>
</dbReference>
<dbReference type="InterPro" id="IPR004477">
    <property type="entry name" value="ComEC_N"/>
</dbReference>
<evidence type="ECO:0000256" key="1">
    <source>
        <dbReference type="ARBA" id="ARBA00004651"/>
    </source>
</evidence>
<dbReference type="Proteomes" id="UP000374630">
    <property type="component" value="Unassembled WGS sequence"/>
</dbReference>
<dbReference type="PANTHER" id="PTHR30619">
    <property type="entry name" value="DNA INTERNALIZATION/COMPETENCE PROTEIN COMEC/REC2"/>
    <property type="match status" value="1"/>
</dbReference>
<dbReference type="RefSeq" id="WP_150354975.1">
    <property type="nucleotide sequence ID" value="NZ_RZNZ01000001.1"/>
</dbReference>
<protein>
    <submittedName>
        <fullName evidence="9">ComEC/Rec2 family competence protein</fullName>
    </submittedName>
</protein>
<dbReference type="EMBL" id="RZNZ01000001">
    <property type="protein sequence ID" value="KAA8822525.1"/>
    <property type="molecule type" value="Genomic_DNA"/>
</dbReference>
<feature type="transmembrane region" description="Helical" evidence="7">
    <location>
        <begin position="21"/>
        <end position="40"/>
    </location>
</feature>
<dbReference type="EMBL" id="RZOA01000030">
    <property type="protein sequence ID" value="KAA8821264.1"/>
    <property type="molecule type" value="Genomic_DNA"/>
</dbReference>
<feature type="transmembrane region" description="Helical" evidence="7">
    <location>
        <begin position="449"/>
        <end position="475"/>
    </location>
</feature>
<feature type="transmembrane region" description="Helical" evidence="7">
    <location>
        <begin position="293"/>
        <end position="312"/>
    </location>
</feature>